<evidence type="ECO:0000259" key="10">
    <source>
        <dbReference type="PROSITE" id="PS51330"/>
    </source>
</evidence>
<dbReference type="OrthoDB" id="9804315at2"/>
<dbReference type="GO" id="GO:0004146">
    <property type="term" value="F:dihydrofolate reductase activity"/>
    <property type="evidence" value="ECO:0007669"/>
    <property type="project" value="UniProtKB-EC"/>
</dbReference>
<dbReference type="PROSITE" id="PS51330">
    <property type="entry name" value="DHFR_2"/>
    <property type="match status" value="1"/>
</dbReference>
<dbReference type="PROSITE" id="PS00075">
    <property type="entry name" value="DHFR_1"/>
    <property type="match status" value="1"/>
</dbReference>
<name>A0A1B1A9P2_9RHOB</name>
<dbReference type="KEGG" id="rmb:K529_021285"/>
<dbReference type="InterPro" id="IPR001796">
    <property type="entry name" value="DHFR_dom"/>
</dbReference>
<dbReference type="Proteomes" id="UP000013243">
    <property type="component" value="Plasmid unnamed1"/>
</dbReference>
<dbReference type="CDD" id="cd00209">
    <property type="entry name" value="DHFR"/>
    <property type="match status" value="1"/>
</dbReference>
<evidence type="ECO:0000256" key="6">
    <source>
        <dbReference type="ARBA" id="ARBA00023002"/>
    </source>
</evidence>
<comment type="similarity">
    <text evidence="2 8 9">Belongs to the dihydrofolate reductase family.</text>
</comment>
<dbReference type="GO" id="GO:0005829">
    <property type="term" value="C:cytosol"/>
    <property type="evidence" value="ECO:0007669"/>
    <property type="project" value="TreeGrafter"/>
</dbReference>
<dbReference type="RefSeq" id="WP_005640098.1">
    <property type="nucleotide sequence ID" value="NZ_CP015231.1"/>
</dbReference>
<comment type="pathway">
    <text evidence="1 8">Cofactor biosynthesis; tetrahydrofolate biosynthesis; 5,6,7,8-tetrahydrofolate from 7,8-dihydrofolate: step 1/1.</text>
</comment>
<organism evidence="11 12">
    <name type="scientific">Tritonibacter mobilis F1926</name>
    <dbReference type="NCBI Taxonomy" id="1265309"/>
    <lineage>
        <taxon>Bacteria</taxon>
        <taxon>Pseudomonadati</taxon>
        <taxon>Pseudomonadota</taxon>
        <taxon>Alphaproteobacteria</taxon>
        <taxon>Rhodobacterales</taxon>
        <taxon>Paracoccaceae</taxon>
        <taxon>Tritonibacter</taxon>
    </lineage>
</organism>
<dbReference type="SUPFAM" id="SSF53597">
    <property type="entry name" value="Dihydrofolate reductase-like"/>
    <property type="match status" value="1"/>
</dbReference>
<evidence type="ECO:0000256" key="5">
    <source>
        <dbReference type="ARBA" id="ARBA00022857"/>
    </source>
</evidence>
<keyword evidence="4 8" id="KW-0554">One-carbon metabolism</keyword>
<comment type="function">
    <text evidence="7 8">Key enzyme in folate metabolism. Catalyzes an essential reaction for de novo glycine and purine synthesis, and for DNA precursor synthesis.</text>
</comment>
<evidence type="ECO:0000256" key="1">
    <source>
        <dbReference type="ARBA" id="ARBA00004903"/>
    </source>
</evidence>
<dbReference type="InterPro" id="IPR024072">
    <property type="entry name" value="DHFR-like_dom_sf"/>
</dbReference>
<dbReference type="Gene3D" id="3.40.430.10">
    <property type="entry name" value="Dihydrofolate Reductase, subunit A"/>
    <property type="match status" value="1"/>
</dbReference>
<dbReference type="GO" id="GO:0046452">
    <property type="term" value="P:dihydrofolate metabolic process"/>
    <property type="evidence" value="ECO:0007669"/>
    <property type="project" value="TreeGrafter"/>
</dbReference>
<dbReference type="GO" id="GO:0046655">
    <property type="term" value="P:folic acid metabolic process"/>
    <property type="evidence" value="ECO:0007669"/>
    <property type="project" value="TreeGrafter"/>
</dbReference>
<dbReference type="Pfam" id="PF00186">
    <property type="entry name" value="DHFR_1"/>
    <property type="match status" value="1"/>
</dbReference>
<sequence length="160" mass="17692">MITLIVARARNAAIGKDNDIPWHAPEDLKAFQRETLGGAIIMGRNTWDSLPVKPLKNRLNIVVSSNPDAAETVVKTIEDAVALARREGYARIYGIGGAGIYKGMLEIADRLMITEVALDIPDADAFFPSFDESQWRIGARLPLRTETPTCVLTEYLRKPN</sequence>
<feature type="domain" description="DHFR" evidence="10">
    <location>
        <begin position="1"/>
        <end position="160"/>
    </location>
</feature>
<proteinExistence type="inferred from homology"/>
<evidence type="ECO:0000256" key="2">
    <source>
        <dbReference type="ARBA" id="ARBA00009539"/>
    </source>
</evidence>
<keyword evidence="6 8" id="KW-0560">Oxidoreductase</keyword>
<dbReference type="InterPro" id="IPR012259">
    <property type="entry name" value="DHFR"/>
</dbReference>
<gene>
    <name evidence="11" type="ORF">K529_021285</name>
</gene>
<keyword evidence="11" id="KW-0614">Plasmid</keyword>
<dbReference type="PANTHER" id="PTHR48069">
    <property type="entry name" value="DIHYDROFOLATE REDUCTASE"/>
    <property type="match status" value="1"/>
</dbReference>
<evidence type="ECO:0000256" key="7">
    <source>
        <dbReference type="ARBA" id="ARBA00025067"/>
    </source>
</evidence>
<dbReference type="EMBL" id="CP015231">
    <property type="protein sequence ID" value="ANP43292.1"/>
    <property type="molecule type" value="Genomic_DNA"/>
</dbReference>
<dbReference type="AlphaFoldDB" id="A0A1B1A9P2"/>
<evidence type="ECO:0000256" key="8">
    <source>
        <dbReference type="PIRNR" id="PIRNR000194"/>
    </source>
</evidence>
<dbReference type="GeneID" id="28252426"/>
<reference evidence="11 12" key="1">
    <citation type="journal article" date="2016" name="ISME J.">
        <title>Global occurrence and heterogeneity of the Roseobacter-clade species Ruegeria mobilis.</title>
        <authorList>
            <person name="Sonnenschein E."/>
            <person name="Gram L."/>
        </authorList>
    </citation>
    <scope>NUCLEOTIDE SEQUENCE [LARGE SCALE GENOMIC DNA]</scope>
    <source>
        <strain evidence="11 12">F1926</strain>
        <plasmid evidence="11 12">unnamed1</plasmid>
    </source>
</reference>
<dbReference type="GO" id="GO:0046654">
    <property type="term" value="P:tetrahydrofolate biosynthetic process"/>
    <property type="evidence" value="ECO:0007669"/>
    <property type="project" value="UniProtKB-UniPathway"/>
</dbReference>
<dbReference type="EC" id="1.5.1.3" evidence="3 8"/>
<dbReference type="InterPro" id="IPR017925">
    <property type="entry name" value="DHFR_CS"/>
</dbReference>
<dbReference type="UniPathway" id="UPA00077">
    <property type="reaction ID" value="UER00158"/>
</dbReference>
<keyword evidence="5 8" id="KW-0521">NADP</keyword>
<evidence type="ECO:0000256" key="9">
    <source>
        <dbReference type="RuleBase" id="RU004474"/>
    </source>
</evidence>
<evidence type="ECO:0000256" key="3">
    <source>
        <dbReference type="ARBA" id="ARBA00012856"/>
    </source>
</evidence>
<dbReference type="PANTHER" id="PTHR48069:SF3">
    <property type="entry name" value="DIHYDROFOLATE REDUCTASE"/>
    <property type="match status" value="1"/>
</dbReference>
<protein>
    <recommendedName>
        <fullName evidence="3 8">Dihydrofolate reductase</fullName>
        <ecNumber evidence="3 8">1.5.1.3</ecNumber>
    </recommendedName>
</protein>
<evidence type="ECO:0000256" key="4">
    <source>
        <dbReference type="ARBA" id="ARBA00022563"/>
    </source>
</evidence>
<dbReference type="PIRSF" id="PIRSF000194">
    <property type="entry name" value="DHFR"/>
    <property type="match status" value="1"/>
</dbReference>
<dbReference type="GO" id="GO:0050661">
    <property type="term" value="F:NADP binding"/>
    <property type="evidence" value="ECO:0007669"/>
    <property type="project" value="InterPro"/>
</dbReference>
<geneLocation type="plasmid" evidence="11 12">
    <name>unnamed1</name>
</geneLocation>
<evidence type="ECO:0000313" key="12">
    <source>
        <dbReference type="Proteomes" id="UP000013243"/>
    </source>
</evidence>
<comment type="catalytic activity">
    <reaction evidence="8">
        <text>(6S)-5,6,7,8-tetrahydrofolate + NADP(+) = 7,8-dihydrofolate + NADPH + H(+)</text>
        <dbReference type="Rhea" id="RHEA:15009"/>
        <dbReference type="ChEBI" id="CHEBI:15378"/>
        <dbReference type="ChEBI" id="CHEBI:57451"/>
        <dbReference type="ChEBI" id="CHEBI:57453"/>
        <dbReference type="ChEBI" id="CHEBI:57783"/>
        <dbReference type="ChEBI" id="CHEBI:58349"/>
        <dbReference type="EC" id="1.5.1.3"/>
    </reaction>
</comment>
<accession>A0A1B1A9P2</accession>
<evidence type="ECO:0000313" key="11">
    <source>
        <dbReference type="EMBL" id="ANP43292.1"/>
    </source>
</evidence>
<dbReference type="PRINTS" id="PR00070">
    <property type="entry name" value="DHFR"/>
</dbReference>
<dbReference type="GO" id="GO:0006730">
    <property type="term" value="P:one-carbon metabolic process"/>
    <property type="evidence" value="ECO:0007669"/>
    <property type="project" value="UniProtKB-KW"/>
</dbReference>